<protein>
    <recommendedName>
        <fullName evidence="4">Peptidase S8/S53 domain-containing protein</fullName>
    </recommendedName>
</protein>
<evidence type="ECO:0000256" key="1">
    <source>
        <dbReference type="ARBA" id="ARBA00022670"/>
    </source>
</evidence>
<evidence type="ECO:0000256" key="3">
    <source>
        <dbReference type="ARBA" id="ARBA00022825"/>
    </source>
</evidence>
<evidence type="ECO:0000256" key="2">
    <source>
        <dbReference type="ARBA" id="ARBA00022801"/>
    </source>
</evidence>
<dbReference type="InterPro" id="IPR000209">
    <property type="entry name" value="Peptidase_S8/S53_dom"/>
</dbReference>
<keyword evidence="2" id="KW-0378">Hydrolase</keyword>
<evidence type="ECO:0000259" key="4">
    <source>
        <dbReference type="Pfam" id="PF00082"/>
    </source>
</evidence>
<dbReference type="GO" id="GO:0006508">
    <property type="term" value="P:proteolysis"/>
    <property type="evidence" value="ECO:0007669"/>
    <property type="project" value="UniProtKB-KW"/>
</dbReference>
<keyword evidence="1" id="KW-0645">Protease</keyword>
<dbReference type="InterPro" id="IPR036852">
    <property type="entry name" value="Peptidase_S8/S53_dom_sf"/>
</dbReference>
<dbReference type="GO" id="GO:0004252">
    <property type="term" value="F:serine-type endopeptidase activity"/>
    <property type="evidence" value="ECO:0007669"/>
    <property type="project" value="InterPro"/>
</dbReference>
<dbReference type="Pfam" id="PF00082">
    <property type="entry name" value="Peptidase_S8"/>
    <property type="match status" value="1"/>
</dbReference>
<dbReference type="InterPro" id="IPR023828">
    <property type="entry name" value="Peptidase_S8_Ser-AS"/>
</dbReference>
<dbReference type="InterPro" id="IPR045051">
    <property type="entry name" value="SBT"/>
</dbReference>
<keyword evidence="3" id="KW-0720">Serine protease</keyword>
<organism evidence="5">
    <name type="scientific">marine sediment metagenome</name>
    <dbReference type="NCBI Taxonomy" id="412755"/>
    <lineage>
        <taxon>unclassified sequences</taxon>
        <taxon>metagenomes</taxon>
        <taxon>ecological metagenomes</taxon>
    </lineage>
</organism>
<dbReference type="AlphaFoldDB" id="A0A0F8VPX1"/>
<evidence type="ECO:0000313" key="5">
    <source>
        <dbReference type="EMBL" id="KKK46347.1"/>
    </source>
</evidence>
<accession>A0A0F8VPX1</accession>
<dbReference type="SUPFAM" id="SSF52743">
    <property type="entry name" value="Subtilisin-like"/>
    <property type="match status" value="1"/>
</dbReference>
<dbReference type="PROSITE" id="PS00138">
    <property type="entry name" value="SUBTILASE_SER"/>
    <property type="match status" value="1"/>
</dbReference>
<dbReference type="EMBL" id="LAZR01070015">
    <property type="protein sequence ID" value="KKK46347.1"/>
    <property type="molecule type" value="Genomic_DNA"/>
</dbReference>
<dbReference type="PANTHER" id="PTHR10795">
    <property type="entry name" value="PROPROTEIN CONVERTASE SUBTILISIN/KEXIN"/>
    <property type="match status" value="1"/>
</dbReference>
<name>A0A0F8VPX1_9ZZZZ</name>
<proteinExistence type="predicted"/>
<feature type="domain" description="Peptidase S8/S53" evidence="4">
    <location>
        <begin position="6"/>
        <end position="92"/>
    </location>
</feature>
<dbReference type="PROSITE" id="PS51892">
    <property type="entry name" value="SUBTILASE"/>
    <property type="match status" value="1"/>
</dbReference>
<reference evidence="5" key="1">
    <citation type="journal article" date="2015" name="Nature">
        <title>Complex archaea that bridge the gap between prokaryotes and eukaryotes.</title>
        <authorList>
            <person name="Spang A."/>
            <person name="Saw J.H."/>
            <person name="Jorgensen S.L."/>
            <person name="Zaremba-Niedzwiedzka K."/>
            <person name="Martijn J."/>
            <person name="Lind A.E."/>
            <person name="van Eijk R."/>
            <person name="Schleper C."/>
            <person name="Guy L."/>
            <person name="Ettema T.J."/>
        </authorList>
    </citation>
    <scope>NUCLEOTIDE SEQUENCE</scope>
</reference>
<dbReference type="Gene3D" id="3.40.50.200">
    <property type="entry name" value="Peptidase S8/S53 domain"/>
    <property type="match status" value="1"/>
</dbReference>
<feature type="non-terminal residue" evidence="5">
    <location>
        <position position="1"/>
    </location>
</feature>
<comment type="caution">
    <text evidence="5">The sequence shown here is derived from an EMBL/GenBank/DDBJ whole genome shotgun (WGS) entry which is preliminary data.</text>
</comment>
<sequence length="124" mass="13559">YSPFDGSIARFSSRGPTNFNTIKPDVIAPGVNILSGSVGLIDKSDGTPDRYSAISGTSMATPHISGLVAHMSEAHRTLLGKELTLMEIKEMMTQLGIEKNNTIGWGIMDWPLYQRWLNTQYGVS</sequence>
<gene>
    <name evidence="5" type="ORF">LCGC14_3164020</name>
</gene>